<comment type="caution">
    <text evidence="1">The sequence shown here is derived from an EMBL/GenBank/DDBJ whole genome shotgun (WGS) entry which is preliminary data.</text>
</comment>
<dbReference type="EMBL" id="AACB03000002">
    <property type="protein sequence ID" value="KAE8304489.1"/>
    <property type="molecule type" value="Genomic_DNA"/>
</dbReference>
<evidence type="ECO:0000313" key="1">
    <source>
        <dbReference type="EMBL" id="KAE8304489.1"/>
    </source>
</evidence>
<organism evidence="1 2">
    <name type="scientific">Giardia intestinalis (strain ATCC 50803 / WB clone C6)</name>
    <name type="common">Giardia lamblia</name>
    <dbReference type="NCBI Taxonomy" id="184922"/>
    <lineage>
        <taxon>Eukaryota</taxon>
        <taxon>Metamonada</taxon>
        <taxon>Diplomonadida</taxon>
        <taxon>Hexamitidae</taxon>
        <taxon>Giardiinae</taxon>
        <taxon>Giardia</taxon>
    </lineage>
</organism>
<protein>
    <submittedName>
        <fullName evidence="1">Uncharacterized protein</fullName>
    </submittedName>
</protein>
<proteinExistence type="predicted"/>
<sequence>MGDGEARYITRVSHTSQRAAKLYSGVQRVECKTRRRKGRALKEKLQQARCAASSADLDPWLTEIVPVAEVDIVEPEILVQVEGTCPESAEGQVPASILPLLQTKFPCATEQDAKLVAPLLDSVKPVIILSSEAPLKYITLPLLLGSPKVMLFVSSSITRRESFLYSVNTRKQTGGPQKSYGVHWGYGFKSLAEYIPFADISYYCSMEQIEAYRRALWKNTPRAVADMLDTRFVLAVAISCQDFLSCPFQHFLSLVKTPVHHLVLDWDSRLRDIALNRAAALCKPARQIVVIERAPPISHEVGTHLQLRQVYVKTFSEGMQVLADSGRLTEPSSMLCIVDSTNILHPNKSASVTDSGALCVHLSTLLESWTIEYLVLSAKYEPFALSQIDTLVLDCIAVPTQLVIDSICLRSGLSTMRGLTFVAQIVSPNAVFQHIQRLLIKSLTSILYGFLIGSLLSSQIRSTTDEHVVLSFQRLSFQLRFLTGLVAPPLDADLWWNAMSDVAASMGLSLHSFGHEVYTYKLLGSMKQATIERKYPVCQLIKQACELESTPERFTMRTLLCLMSTSPPNGVPLDHADLESHLAAIHDAESQMVCCPRYTELPPCILFSRTSVENSDLTSVSNRYATKVLEDLRMGLDSLLVQLIENYSKELRDSVQSEYSDLSKHAEAVPSVKLWKERLVSLQRATGKEYNPIAACISLLAEDSMDTYQLHTITALKLSLDHVADQCSLFAGVAKHMLKATDDFFNRLNV</sequence>
<accession>D3KHW9</accession>
<name>D3KHW9_GIAIC</name>
<evidence type="ECO:0000313" key="2">
    <source>
        <dbReference type="Proteomes" id="UP000001548"/>
    </source>
</evidence>
<dbReference type="OMA" id="QRVECKT"/>
<dbReference type="Proteomes" id="UP000001548">
    <property type="component" value="Unassembled WGS sequence"/>
</dbReference>
<reference evidence="1 2" key="1">
    <citation type="journal article" date="2007" name="Science">
        <title>Genomic minimalism in the early diverging intestinal parasite Giardia lamblia.</title>
        <authorList>
            <person name="Morrison H.G."/>
            <person name="McArthur A.G."/>
            <person name="Gillin F.D."/>
            <person name="Aley S.B."/>
            <person name="Adam R.D."/>
            <person name="Olsen G.J."/>
            <person name="Best A.A."/>
            <person name="Cande W.Z."/>
            <person name="Chen F."/>
            <person name="Cipriano M.J."/>
            <person name="Davids B.J."/>
            <person name="Dawson S.C."/>
            <person name="Elmendorf H.G."/>
            <person name="Hehl A.B."/>
            <person name="Holder M.E."/>
            <person name="Huse S.M."/>
            <person name="Kim U.U."/>
            <person name="Lasek-Nesselquist E."/>
            <person name="Manning G."/>
            <person name="Nigam A."/>
            <person name="Nixon J.E."/>
            <person name="Palm D."/>
            <person name="Passamaneck N.E."/>
            <person name="Prabhu A."/>
            <person name="Reich C.I."/>
            <person name="Reiner D.S."/>
            <person name="Samuelson J."/>
            <person name="Svard S.G."/>
            <person name="Sogin M.L."/>
        </authorList>
    </citation>
    <scope>NUCLEOTIDE SEQUENCE [LARGE SCALE GENOMIC DNA]</scope>
    <source>
        <strain evidence="1 2">WB C6</strain>
    </source>
</reference>
<gene>
    <name evidence="1" type="ORF">GL50803_0010932</name>
</gene>
<keyword evidence="2" id="KW-1185">Reference proteome</keyword>
<dbReference type="VEuPathDB" id="GiardiaDB:GL50803_10932"/>
<dbReference type="HOGENOM" id="CLU_371089_0_0_1"/>
<dbReference type="AlphaFoldDB" id="D3KHW9"/>